<evidence type="ECO:0000256" key="5">
    <source>
        <dbReference type="ARBA" id="ARBA00022691"/>
    </source>
</evidence>
<keyword evidence="6" id="KW-0680">Restriction system</keyword>
<comment type="catalytic activity">
    <reaction evidence="7">
        <text>a 2'-deoxyadenosine in DNA + S-adenosyl-L-methionine = an N(6)-methyl-2'-deoxyadenosine in DNA + S-adenosyl-L-homocysteine + H(+)</text>
        <dbReference type="Rhea" id="RHEA:15197"/>
        <dbReference type="Rhea" id="RHEA-COMP:12418"/>
        <dbReference type="Rhea" id="RHEA-COMP:12419"/>
        <dbReference type="ChEBI" id="CHEBI:15378"/>
        <dbReference type="ChEBI" id="CHEBI:57856"/>
        <dbReference type="ChEBI" id="CHEBI:59789"/>
        <dbReference type="ChEBI" id="CHEBI:90615"/>
        <dbReference type="ChEBI" id="CHEBI:90616"/>
        <dbReference type="EC" id="2.1.1.72"/>
    </reaction>
</comment>
<dbReference type="InterPro" id="IPR003356">
    <property type="entry name" value="DNA_methylase_A-5"/>
</dbReference>
<reference evidence="10 11" key="2">
    <citation type="journal article" date="2010" name="Stand. Genomic Sci.">
        <title>Complete genome sequence of Desulfohalobium retbaense type strain (HR(100)).</title>
        <authorList>
            <person name="Spring S."/>
            <person name="Nolan M."/>
            <person name="Lapidus A."/>
            <person name="Glavina Del Rio T."/>
            <person name="Copeland A."/>
            <person name="Tice H."/>
            <person name="Cheng J.F."/>
            <person name="Lucas S."/>
            <person name="Land M."/>
            <person name="Chen F."/>
            <person name="Bruce D."/>
            <person name="Goodwin L."/>
            <person name="Pitluck S."/>
            <person name="Ivanova N."/>
            <person name="Mavromatis K."/>
            <person name="Mikhailova N."/>
            <person name="Pati A."/>
            <person name="Chen A."/>
            <person name="Palaniappan K."/>
            <person name="Hauser L."/>
            <person name="Chang Y.J."/>
            <person name="Jeffries C.D."/>
            <person name="Munk C."/>
            <person name="Kiss H."/>
            <person name="Chain P."/>
            <person name="Han C."/>
            <person name="Brettin T."/>
            <person name="Detter J.C."/>
            <person name="Schuler E."/>
            <person name="Goker M."/>
            <person name="Rohde M."/>
            <person name="Bristow J."/>
            <person name="Eisen J.A."/>
            <person name="Markowitz V."/>
            <person name="Hugenholtz P."/>
            <person name="Kyrpides N.C."/>
            <person name="Klenk H.P."/>
        </authorList>
    </citation>
    <scope>NUCLEOTIDE SEQUENCE [LARGE SCALE GENOMIC DNA]</scope>
    <source>
        <strain evidence="11">ATCC 49802 / DSM 20745 / S 6022</strain>
    </source>
</reference>
<dbReference type="HOGENOM" id="CLU_018284_2_0_0"/>
<dbReference type="InParanoid" id="D1C5W3"/>
<keyword evidence="5" id="KW-0949">S-adenosyl-L-methionine</keyword>
<dbReference type="OrthoDB" id="9815272at2"/>
<dbReference type="InterPro" id="IPR022749">
    <property type="entry name" value="D12N6_MeTrfase_N"/>
</dbReference>
<evidence type="ECO:0000259" key="9">
    <source>
        <dbReference type="Pfam" id="PF12161"/>
    </source>
</evidence>
<dbReference type="EMBL" id="CP001823">
    <property type="protein sequence ID" value="ACZ39515.1"/>
    <property type="molecule type" value="Genomic_DNA"/>
</dbReference>
<dbReference type="Pfam" id="PF12161">
    <property type="entry name" value="HsdM_N"/>
    <property type="match status" value="1"/>
</dbReference>
<protein>
    <recommendedName>
        <fullName evidence="2">site-specific DNA-methyltransferase (adenine-specific)</fullName>
        <ecNumber evidence="2">2.1.1.72</ecNumber>
    </recommendedName>
</protein>
<dbReference type="Proteomes" id="UP000002027">
    <property type="component" value="Chromosome 1"/>
</dbReference>
<dbReference type="STRING" id="479434.Sthe_2087"/>
<feature type="domain" description="N6 adenine-specific DNA methyltransferase N-terminal" evidence="9">
    <location>
        <begin position="11"/>
        <end position="115"/>
    </location>
</feature>
<dbReference type="InterPro" id="IPR002052">
    <property type="entry name" value="DNA_methylase_N6_adenine_CS"/>
</dbReference>
<dbReference type="AlphaFoldDB" id="D1C5W3"/>
<dbReference type="Pfam" id="PF02384">
    <property type="entry name" value="N6_Mtase"/>
    <property type="match status" value="1"/>
</dbReference>
<dbReference type="KEGG" id="sti:Sthe_2087"/>
<evidence type="ECO:0000259" key="8">
    <source>
        <dbReference type="Pfam" id="PF02384"/>
    </source>
</evidence>
<evidence type="ECO:0000256" key="6">
    <source>
        <dbReference type="ARBA" id="ARBA00022747"/>
    </source>
</evidence>
<dbReference type="PANTHER" id="PTHR42933">
    <property type="entry name" value="SLR6095 PROTEIN"/>
    <property type="match status" value="1"/>
</dbReference>
<evidence type="ECO:0000313" key="11">
    <source>
        <dbReference type="Proteomes" id="UP000002027"/>
    </source>
</evidence>
<sequence length="507" mass="57436">MSATNHAQQIVQRLWSYCNVLRDDGLSYGDYVEQLTYLLFLKMAHEQTQEPWNRPSPVPEGYDWPSLLARDGDELETHYRHLLEELGRQPGMLGLIFHKAQNKIQDPAKLRRLIVDLIDREQWMVLGTDAKGATYEGLLEKNARDVKGGAGQYFTPRPLIQAIVDVMRPQPGETICDPACGTGGFLLAAHNSIVERYPHLDPEQRKHLKLHALRGVEIVDSVTRLCAMNLLLHGVGPGPAEADIEPPVRTGDSLNSAPSDHFDVVLTNPPFGRKSSVLVVNEEGQQEREALTVVREDFWATTSNKQLNFVQHVKSLLKIHGRAAVVVPDNVLFEGGAGETIRRKLLQECDVHTLLRLPTGIFYAQGVKANVLFFDRKPPREQPWTSQLWIYDLRTNKHFTLKTKPLQRSDLDEFVACFNPENRHQRTPTWSEENPDGRWRAFSYDELIQRDKVNLDIFWLKDKSLEDGENLGDPDEIAADIVEDLRAALEEFETILADLAPNGVVAD</sequence>
<dbReference type="GO" id="GO:0008170">
    <property type="term" value="F:N-methyltransferase activity"/>
    <property type="evidence" value="ECO:0007669"/>
    <property type="project" value="InterPro"/>
</dbReference>
<name>D1C5W3_SPHTD</name>
<dbReference type="SUPFAM" id="SSF53335">
    <property type="entry name" value="S-adenosyl-L-methionine-dependent methyltransferases"/>
    <property type="match status" value="1"/>
</dbReference>
<keyword evidence="3 10" id="KW-0489">Methyltransferase</keyword>
<evidence type="ECO:0000256" key="7">
    <source>
        <dbReference type="ARBA" id="ARBA00047942"/>
    </source>
</evidence>
<feature type="domain" description="DNA methylase adenine-specific" evidence="8">
    <location>
        <begin position="129"/>
        <end position="425"/>
    </location>
</feature>
<evidence type="ECO:0000256" key="2">
    <source>
        <dbReference type="ARBA" id="ARBA00011900"/>
    </source>
</evidence>
<evidence type="ECO:0000313" key="10">
    <source>
        <dbReference type="EMBL" id="ACZ39515.1"/>
    </source>
</evidence>
<reference evidence="11" key="1">
    <citation type="submission" date="2009-11" db="EMBL/GenBank/DDBJ databases">
        <title>The complete chromosome 1 of Sphaerobacter thermophilus DSM 20745.</title>
        <authorList>
            <person name="Lucas S."/>
            <person name="Copeland A."/>
            <person name="Lapidus A."/>
            <person name="Glavina del Rio T."/>
            <person name="Dalin E."/>
            <person name="Tice H."/>
            <person name="Bruce D."/>
            <person name="Goodwin L."/>
            <person name="Pitluck S."/>
            <person name="Kyrpides N."/>
            <person name="Mavromatis K."/>
            <person name="Ivanova N."/>
            <person name="Mikhailova N."/>
            <person name="LaButti K.M."/>
            <person name="Clum A."/>
            <person name="Sun H.I."/>
            <person name="Brettin T."/>
            <person name="Detter J.C."/>
            <person name="Han C."/>
            <person name="Larimer F."/>
            <person name="Land M."/>
            <person name="Hauser L."/>
            <person name="Markowitz V."/>
            <person name="Cheng J.F."/>
            <person name="Hugenholtz P."/>
            <person name="Woyke T."/>
            <person name="Wu D."/>
            <person name="Steenblock K."/>
            <person name="Schneider S."/>
            <person name="Pukall R."/>
            <person name="Goeker M."/>
            <person name="Klenk H.P."/>
            <person name="Eisen J.A."/>
        </authorList>
    </citation>
    <scope>NUCLEOTIDE SEQUENCE [LARGE SCALE GENOMIC DNA]</scope>
    <source>
        <strain evidence="11">ATCC 49802 / DSM 20745 / S 6022</strain>
    </source>
</reference>
<organism evidence="10 11">
    <name type="scientific">Sphaerobacter thermophilus (strain ATCC 49802 / DSM 20745 / KCCM 41009 / NCIMB 13125 / S 6022)</name>
    <dbReference type="NCBI Taxonomy" id="479434"/>
    <lineage>
        <taxon>Bacteria</taxon>
        <taxon>Pseudomonadati</taxon>
        <taxon>Thermomicrobiota</taxon>
        <taxon>Thermomicrobia</taxon>
        <taxon>Sphaerobacterales</taxon>
        <taxon>Sphaerobacterineae</taxon>
        <taxon>Sphaerobacteraceae</taxon>
        <taxon>Sphaerobacter</taxon>
    </lineage>
</organism>
<dbReference type="Gene3D" id="1.20.1260.30">
    <property type="match status" value="1"/>
</dbReference>
<dbReference type="InterPro" id="IPR029063">
    <property type="entry name" value="SAM-dependent_MTases_sf"/>
</dbReference>
<dbReference type="Gene3D" id="3.40.50.150">
    <property type="entry name" value="Vaccinia Virus protein VP39"/>
    <property type="match status" value="1"/>
</dbReference>
<proteinExistence type="inferred from homology"/>
<dbReference type="GO" id="GO:0032259">
    <property type="term" value="P:methylation"/>
    <property type="evidence" value="ECO:0007669"/>
    <property type="project" value="UniProtKB-KW"/>
</dbReference>
<dbReference type="PRINTS" id="PR00507">
    <property type="entry name" value="N12N6MTFRASE"/>
</dbReference>
<dbReference type="GO" id="GO:0003677">
    <property type="term" value="F:DNA binding"/>
    <property type="evidence" value="ECO:0007669"/>
    <property type="project" value="InterPro"/>
</dbReference>
<evidence type="ECO:0000256" key="3">
    <source>
        <dbReference type="ARBA" id="ARBA00022603"/>
    </source>
</evidence>
<keyword evidence="11" id="KW-1185">Reference proteome</keyword>
<dbReference type="InterPro" id="IPR038333">
    <property type="entry name" value="T1MK-like_N_sf"/>
</dbReference>
<dbReference type="REBASE" id="22977">
    <property type="entry name" value="M.Sth20745II"/>
</dbReference>
<gene>
    <name evidence="10" type="ordered locus">Sthe_2087</name>
</gene>
<evidence type="ECO:0000256" key="1">
    <source>
        <dbReference type="ARBA" id="ARBA00006594"/>
    </source>
</evidence>
<evidence type="ECO:0000256" key="4">
    <source>
        <dbReference type="ARBA" id="ARBA00022679"/>
    </source>
</evidence>
<dbReference type="GO" id="GO:0009007">
    <property type="term" value="F:site-specific DNA-methyltransferase (adenine-specific) activity"/>
    <property type="evidence" value="ECO:0007669"/>
    <property type="project" value="UniProtKB-EC"/>
</dbReference>
<accession>D1C5W3</accession>
<dbReference type="PANTHER" id="PTHR42933:SF4">
    <property type="entry name" value="TYPE I RESTRICTION ENZYME ECOKI METHYLASE SUBUNIT"/>
    <property type="match status" value="1"/>
</dbReference>
<dbReference type="GO" id="GO:0009307">
    <property type="term" value="P:DNA restriction-modification system"/>
    <property type="evidence" value="ECO:0007669"/>
    <property type="project" value="UniProtKB-KW"/>
</dbReference>
<dbReference type="PROSITE" id="PS00092">
    <property type="entry name" value="N6_MTASE"/>
    <property type="match status" value="1"/>
</dbReference>
<dbReference type="RefSeq" id="WP_012872561.1">
    <property type="nucleotide sequence ID" value="NC_013523.1"/>
</dbReference>
<dbReference type="eggNOG" id="COG0286">
    <property type="taxonomic scope" value="Bacteria"/>
</dbReference>
<comment type="similarity">
    <text evidence="1">Belongs to the N(4)/N(6)-methyltransferase family.</text>
</comment>
<dbReference type="EC" id="2.1.1.72" evidence="2"/>
<dbReference type="InterPro" id="IPR051537">
    <property type="entry name" value="DNA_Adenine_Mtase"/>
</dbReference>
<keyword evidence="4" id="KW-0808">Transferase</keyword>